<keyword evidence="2" id="KW-1185">Reference proteome</keyword>
<name>A0ABQ9HPM1_9NEOP</name>
<reference evidence="1 2" key="1">
    <citation type="submission" date="2023-02" db="EMBL/GenBank/DDBJ databases">
        <title>LHISI_Scaffold_Assembly.</title>
        <authorList>
            <person name="Stuart O.P."/>
            <person name="Cleave R."/>
            <person name="Magrath M.J.L."/>
            <person name="Mikheyev A.S."/>
        </authorList>
    </citation>
    <scope>NUCLEOTIDE SEQUENCE [LARGE SCALE GENOMIC DNA]</scope>
    <source>
        <strain evidence="1">Daus_M_001</strain>
        <tissue evidence="1">Leg muscle</tissue>
    </source>
</reference>
<dbReference type="Proteomes" id="UP001159363">
    <property type="component" value="Chromosome X"/>
</dbReference>
<proteinExistence type="predicted"/>
<evidence type="ECO:0000313" key="1">
    <source>
        <dbReference type="EMBL" id="KAJ8886308.1"/>
    </source>
</evidence>
<evidence type="ECO:0000313" key="2">
    <source>
        <dbReference type="Proteomes" id="UP001159363"/>
    </source>
</evidence>
<organism evidence="1 2">
    <name type="scientific">Dryococelus australis</name>
    <dbReference type="NCBI Taxonomy" id="614101"/>
    <lineage>
        <taxon>Eukaryota</taxon>
        <taxon>Metazoa</taxon>
        <taxon>Ecdysozoa</taxon>
        <taxon>Arthropoda</taxon>
        <taxon>Hexapoda</taxon>
        <taxon>Insecta</taxon>
        <taxon>Pterygota</taxon>
        <taxon>Neoptera</taxon>
        <taxon>Polyneoptera</taxon>
        <taxon>Phasmatodea</taxon>
        <taxon>Verophasmatodea</taxon>
        <taxon>Anareolatae</taxon>
        <taxon>Phasmatidae</taxon>
        <taxon>Eurycanthinae</taxon>
        <taxon>Dryococelus</taxon>
    </lineage>
</organism>
<gene>
    <name evidence="1" type="ORF">PR048_012519</name>
</gene>
<dbReference type="EMBL" id="JARBHB010000004">
    <property type="protein sequence ID" value="KAJ8886308.1"/>
    <property type="molecule type" value="Genomic_DNA"/>
</dbReference>
<protein>
    <submittedName>
        <fullName evidence="1">Uncharacterized protein</fullName>
    </submittedName>
</protein>
<comment type="caution">
    <text evidence="1">The sequence shown here is derived from an EMBL/GenBank/DDBJ whole genome shotgun (WGS) entry which is preliminary data.</text>
</comment>
<sequence length="114" mass="13680">MKTKCYKLTSTNLQKMDFSQLVTQILVGSKYQDGYRAVIETPHEIHRRTYPWSRLSKDICCDVFLPCHYAQRYQKSTEQYKEENTSHQICDHKDVDIFCLWLLEHNPFSQESRE</sequence>
<accession>A0ABQ9HPM1</accession>